<feature type="region of interest" description="Disordered" evidence="2">
    <location>
        <begin position="1"/>
        <end position="34"/>
    </location>
</feature>
<feature type="region of interest" description="Disordered" evidence="2">
    <location>
        <begin position="169"/>
        <end position="206"/>
    </location>
</feature>
<protein>
    <submittedName>
        <fullName evidence="3">Uncharacterized protein</fullName>
    </submittedName>
</protein>
<evidence type="ECO:0000313" key="4">
    <source>
        <dbReference type="Proteomes" id="UP001355207"/>
    </source>
</evidence>
<evidence type="ECO:0000313" key="3">
    <source>
        <dbReference type="EMBL" id="WWC87562.1"/>
    </source>
</evidence>
<feature type="compositionally biased region" description="Polar residues" evidence="2">
    <location>
        <begin position="19"/>
        <end position="34"/>
    </location>
</feature>
<dbReference type="AlphaFoldDB" id="A0AAX4JQ72"/>
<sequence length="359" mass="39714">MSNNYQTDLRTPVAMSASLRRTGSVTRSKSSMTPSVISKRSSAFLNASTPILDFGNVSPGIERDPMNEVAGLRSTIESLNKTNASLRSRIIDLENHIALNTGSEVERLSKELSTLEDLFASSQKANESHYAETERQKGYVKELENLLTTTLGSDWRESHDVYPPASTTTLVTASTPLPPPKPVNPLRHSVSFSGKRSTNKSHKRASSVMDLGLISLQAVKEDETNMDLTPTGALRKLSGSPSTQTKDKHNNEQQLSKYALTQTPEPKQGKPLPPTVSNYQRDDAHSRKTETHTSALAEVPITSNITSHATDVSIERNEQIGMMRKMLENQQKLLSDREKRLNSIIQVAKDKEERYATTI</sequence>
<evidence type="ECO:0000256" key="2">
    <source>
        <dbReference type="SAM" id="MobiDB-lite"/>
    </source>
</evidence>
<dbReference type="EMBL" id="CP144100">
    <property type="protein sequence ID" value="WWC87562.1"/>
    <property type="molecule type" value="Genomic_DNA"/>
</dbReference>
<dbReference type="Proteomes" id="UP001355207">
    <property type="component" value="Chromosome 3"/>
</dbReference>
<feature type="region of interest" description="Disordered" evidence="2">
    <location>
        <begin position="224"/>
        <end position="293"/>
    </location>
</feature>
<reference evidence="3 4" key="1">
    <citation type="submission" date="2024-01" db="EMBL/GenBank/DDBJ databases">
        <title>Comparative genomics of Cryptococcus and Kwoniella reveals pathogenesis evolution and contrasting modes of karyotype evolution via chromosome fusion or intercentromeric recombination.</title>
        <authorList>
            <person name="Coelho M.A."/>
            <person name="David-Palma M."/>
            <person name="Shea T."/>
            <person name="Bowers K."/>
            <person name="McGinley-Smith S."/>
            <person name="Mohammad A.W."/>
            <person name="Gnirke A."/>
            <person name="Yurkov A.M."/>
            <person name="Nowrousian M."/>
            <person name="Sun S."/>
            <person name="Cuomo C.A."/>
            <person name="Heitman J."/>
        </authorList>
    </citation>
    <scope>NUCLEOTIDE SEQUENCE [LARGE SCALE GENOMIC DNA]</scope>
    <source>
        <strain evidence="3 4">CBS 6074</strain>
    </source>
</reference>
<keyword evidence="1" id="KW-0175">Coiled coil</keyword>
<evidence type="ECO:0000256" key="1">
    <source>
        <dbReference type="SAM" id="Coils"/>
    </source>
</evidence>
<dbReference type="RefSeq" id="XP_066074325.1">
    <property type="nucleotide sequence ID" value="XM_066218228.1"/>
</dbReference>
<feature type="compositionally biased region" description="Basic and acidic residues" evidence="2">
    <location>
        <begin position="280"/>
        <end position="291"/>
    </location>
</feature>
<dbReference type="GeneID" id="91093124"/>
<gene>
    <name evidence="3" type="ORF">L201_002452</name>
</gene>
<proteinExistence type="predicted"/>
<accession>A0AAX4JQ72</accession>
<feature type="compositionally biased region" description="Polar residues" evidence="2">
    <location>
        <begin position="252"/>
        <end position="265"/>
    </location>
</feature>
<keyword evidence="4" id="KW-1185">Reference proteome</keyword>
<name>A0AAX4JQ72_9TREE</name>
<organism evidence="3 4">
    <name type="scientific">Kwoniella dendrophila CBS 6074</name>
    <dbReference type="NCBI Taxonomy" id="1295534"/>
    <lineage>
        <taxon>Eukaryota</taxon>
        <taxon>Fungi</taxon>
        <taxon>Dikarya</taxon>
        <taxon>Basidiomycota</taxon>
        <taxon>Agaricomycotina</taxon>
        <taxon>Tremellomycetes</taxon>
        <taxon>Tremellales</taxon>
        <taxon>Cryptococcaceae</taxon>
        <taxon>Kwoniella</taxon>
    </lineage>
</organism>
<feature type="coiled-coil region" evidence="1">
    <location>
        <begin position="69"/>
        <end position="125"/>
    </location>
</feature>